<gene>
    <name evidence="10" type="ORF">COHA_004990</name>
</gene>
<feature type="transmembrane region" description="Helical" evidence="9">
    <location>
        <begin position="57"/>
        <end position="78"/>
    </location>
</feature>
<feature type="transmembrane region" description="Helical" evidence="9">
    <location>
        <begin position="225"/>
        <end position="247"/>
    </location>
</feature>
<comment type="subcellular location">
    <subcellularLocation>
        <location evidence="1">Membrane</location>
        <topology evidence="1">Multi-pass membrane protein</topology>
    </subcellularLocation>
</comment>
<reference evidence="10" key="1">
    <citation type="submission" date="2020-11" db="EMBL/GenBank/DDBJ databases">
        <title>Chlorella ohadii genome sequencing and assembly.</title>
        <authorList>
            <person name="Murik O."/>
            <person name="Treves H."/>
            <person name="Kedem I."/>
            <person name="Shotland Y."/>
            <person name="Kaplan A."/>
        </authorList>
    </citation>
    <scope>NUCLEOTIDE SEQUENCE</scope>
    <source>
        <strain evidence="10">1</strain>
    </source>
</reference>
<proteinExistence type="inferred from homology"/>
<keyword evidence="4" id="KW-0611">Plant defense</keyword>
<keyword evidence="7" id="KW-0568">Pathogenesis-related protein</keyword>
<evidence type="ECO:0000256" key="5">
    <source>
        <dbReference type="ARBA" id="ARBA00022989"/>
    </source>
</evidence>
<feature type="transmembrane region" description="Helical" evidence="9">
    <location>
        <begin position="707"/>
        <end position="725"/>
    </location>
</feature>
<dbReference type="InterPro" id="IPR004326">
    <property type="entry name" value="Mlo"/>
</dbReference>
<evidence type="ECO:0000256" key="6">
    <source>
        <dbReference type="ARBA" id="ARBA00023136"/>
    </source>
</evidence>
<evidence type="ECO:0000313" key="11">
    <source>
        <dbReference type="Proteomes" id="UP001205105"/>
    </source>
</evidence>
<keyword evidence="5 9" id="KW-1133">Transmembrane helix</keyword>
<organism evidence="10 11">
    <name type="scientific">Chlorella ohadii</name>
    <dbReference type="NCBI Taxonomy" id="2649997"/>
    <lineage>
        <taxon>Eukaryota</taxon>
        <taxon>Viridiplantae</taxon>
        <taxon>Chlorophyta</taxon>
        <taxon>core chlorophytes</taxon>
        <taxon>Trebouxiophyceae</taxon>
        <taxon>Chlorellales</taxon>
        <taxon>Chlorellaceae</taxon>
        <taxon>Chlorella clade</taxon>
        <taxon>Chlorella</taxon>
    </lineage>
</organism>
<evidence type="ECO:0000256" key="3">
    <source>
        <dbReference type="ARBA" id="ARBA00022692"/>
    </source>
</evidence>
<feature type="compositionally biased region" description="Polar residues" evidence="8">
    <location>
        <begin position="479"/>
        <end position="488"/>
    </location>
</feature>
<evidence type="ECO:0000256" key="2">
    <source>
        <dbReference type="ARBA" id="ARBA00006574"/>
    </source>
</evidence>
<feature type="compositionally biased region" description="Low complexity" evidence="8">
    <location>
        <begin position="495"/>
        <end position="504"/>
    </location>
</feature>
<comment type="caution">
    <text evidence="10">The sequence shown here is derived from an EMBL/GenBank/DDBJ whole genome shotgun (WGS) entry which is preliminary data.</text>
</comment>
<feature type="compositionally biased region" description="Low complexity" evidence="8">
    <location>
        <begin position="416"/>
        <end position="435"/>
    </location>
</feature>
<sequence length="793" mass="84778">MAGGGGALPEPGFLDIPTFTIAAVLACFLLASMIFEKSTHWLIQFLKKRKRNGLAQAVSNLITELTLVGFIALLLTVLQGPISKICVSYRPGSYDLWTLISNVKGCDCCLSDTATVGACFQVDRQCGPEYCNCDAQDPGCVVPPDTLTDLLAEWRADPVCGVGNSTADAAVACTADYLARAAESPEAETATSLLKLECDGMVQRDTGACGAGRMPLISVTAQHQIHIFIFSVAMMHVALGVVCVLLASWRIRSWRRMCSDEDEHVQRVQTILHGSQPPSQRWRSTVFSRWGALGMRLHRSATAPPVTLAAGAAASLGGGSAANGKEAEASQQAQQQEDGAEEQQAQASQQGGQQEPQQQRSMRFSDVVKAAASLKAVGSAASLGTKPEDGSSIGEVEQGDSSSDADRSAHKHGSSAEFGAAGTAGAAHPATDDTAAAEAAAAAAAAAAEAGEAGSEVTPAPRPLPTVASFSALSVEGSQLSQGPTASPRQVGFSAATEAAGTAAPQHAKPAPRAQKSKLIRRTSTIKRGDHVGWLQEQAICLAYLFWPVPVSHEDIRLMRASFMLTHRVPPAFDFWRYLTESMEDDFSNIVGVNLEMWVTMVLFVLISGPLGWAALLFLCIAAALLLVVNHKLISITRHVCRGCRANHLTKDVFWASRPTLMLHPIKYILFLCSFLFGSAVFFVWSFGALSCPFTSAGNKFYFAWSAPWYLSLIFAGVVFVDLSLRTLPLYSLAVQMGSEFKHHMLPRGVREKLLVIAQHIKKKHKEQQKAAAAAEGGGVRSKVRQVTQRLAS</sequence>
<feature type="transmembrane region" description="Helical" evidence="9">
    <location>
        <begin position="587"/>
        <end position="607"/>
    </location>
</feature>
<dbReference type="GO" id="GO:0016020">
    <property type="term" value="C:membrane"/>
    <property type="evidence" value="ECO:0007669"/>
    <property type="project" value="UniProtKB-SubCell"/>
</dbReference>
<feature type="compositionally biased region" description="Low complexity" evidence="8">
    <location>
        <begin position="329"/>
        <end position="359"/>
    </location>
</feature>
<keyword evidence="6 9" id="KW-0472">Membrane</keyword>
<evidence type="ECO:0000256" key="1">
    <source>
        <dbReference type="ARBA" id="ARBA00004141"/>
    </source>
</evidence>
<feature type="region of interest" description="Disordered" evidence="8">
    <location>
        <begin position="479"/>
        <end position="518"/>
    </location>
</feature>
<feature type="region of interest" description="Disordered" evidence="8">
    <location>
        <begin position="772"/>
        <end position="793"/>
    </location>
</feature>
<feature type="transmembrane region" description="Helical" evidence="9">
    <location>
        <begin position="16"/>
        <end position="36"/>
    </location>
</feature>
<protein>
    <recommendedName>
        <fullName evidence="12">MLO-like protein</fullName>
    </recommendedName>
</protein>
<evidence type="ECO:0000256" key="7">
    <source>
        <dbReference type="ARBA" id="ARBA00023265"/>
    </source>
</evidence>
<keyword evidence="3 9" id="KW-0812">Transmembrane</keyword>
<dbReference type="PANTHER" id="PTHR31942">
    <property type="entry name" value="MLO-LIKE PROTEIN 1"/>
    <property type="match status" value="1"/>
</dbReference>
<dbReference type="EMBL" id="JADXDR010000064">
    <property type="protein sequence ID" value="KAI7841372.1"/>
    <property type="molecule type" value="Genomic_DNA"/>
</dbReference>
<name>A0AAD5H6S6_9CHLO</name>
<evidence type="ECO:0000256" key="8">
    <source>
        <dbReference type="SAM" id="MobiDB-lite"/>
    </source>
</evidence>
<feature type="region of interest" description="Disordered" evidence="8">
    <location>
        <begin position="315"/>
        <end position="365"/>
    </location>
</feature>
<dbReference type="Pfam" id="PF03094">
    <property type="entry name" value="Mlo"/>
    <property type="match status" value="3"/>
</dbReference>
<feature type="transmembrane region" description="Helical" evidence="9">
    <location>
        <begin position="668"/>
        <end position="687"/>
    </location>
</feature>
<dbReference type="PANTHER" id="PTHR31942:SF52">
    <property type="entry name" value="MLO-LIKE PROTEIN 1"/>
    <property type="match status" value="1"/>
</dbReference>
<dbReference type="AlphaFoldDB" id="A0AAD5H6S6"/>
<feature type="transmembrane region" description="Helical" evidence="9">
    <location>
        <begin position="613"/>
        <end position="629"/>
    </location>
</feature>
<evidence type="ECO:0000256" key="9">
    <source>
        <dbReference type="SAM" id="Phobius"/>
    </source>
</evidence>
<keyword evidence="11" id="KW-1185">Reference proteome</keyword>
<comment type="similarity">
    <text evidence="2">Belongs to the MLO family.</text>
</comment>
<accession>A0AAD5H6S6</accession>
<feature type="region of interest" description="Disordered" evidence="8">
    <location>
        <begin position="377"/>
        <end position="435"/>
    </location>
</feature>
<dbReference type="Proteomes" id="UP001205105">
    <property type="component" value="Unassembled WGS sequence"/>
</dbReference>
<dbReference type="GO" id="GO:0006952">
    <property type="term" value="P:defense response"/>
    <property type="evidence" value="ECO:0007669"/>
    <property type="project" value="UniProtKB-KW"/>
</dbReference>
<evidence type="ECO:0000313" key="10">
    <source>
        <dbReference type="EMBL" id="KAI7841372.1"/>
    </source>
</evidence>
<evidence type="ECO:0000256" key="4">
    <source>
        <dbReference type="ARBA" id="ARBA00022821"/>
    </source>
</evidence>
<evidence type="ECO:0008006" key="12">
    <source>
        <dbReference type="Google" id="ProtNLM"/>
    </source>
</evidence>